<dbReference type="Pfam" id="PF00069">
    <property type="entry name" value="Pkinase"/>
    <property type="match status" value="1"/>
</dbReference>
<feature type="domain" description="PASTA" evidence="12">
    <location>
        <begin position="688"/>
        <end position="756"/>
    </location>
</feature>
<keyword evidence="5" id="KW-0418">Kinase</keyword>
<evidence type="ECO:0000256" key="6">
    <source>
        <dbReference type="ARBA" id="ARBA00022840"/>
    </source>
</evidence>
<dbReference type="InterPro" id="IPR011009">
    <property type="entry name" value="Kinase-like_dom_sf"/>
</dbReference>
<dbReference type="InterPro" id="IPR000719">
    <property type="entry name" value="Prot_kinase_dom"/>
</dbReference>
<keyword evidence="10" id="KW-0472">Membrane</keyword>
<evidence type="ECO:0000256" key="7">
    <source>
        <dbReference type="ARBA" id="ARBA00047899"/>
    </source>
</evidence>
<reference evidence="14" key="1">
    <citation type="journal article" date="2019" name="Int. J. Syst. Evol. Microbiol.">
        <title>The Global Catalogue of Microorganisms (GCM) 10K type strain sequencing project: providing services to taxonomists for standard genome sequencing and annotation.</title>
        <authorList>
            <consortium name="The Broad Institute Genomics Platform"/>
            <consortium name="The Broad Institute Genome Sequencing Center for Infectious Disease"/>
            <person name="Wu L."/>
            <person name="Ma J."/>
        </authorList>
    </citation>
    <scope>NUCLEOTIDE SEQUENCE [LARGE SCALE GENOMIC DNA]</scope>
    <source>
        <strain evidence="14">KCTC 12848</strain>
    </source>
</reference>
<dbReference type="Gene3D" id="3.30.10.20">
    <property type="match status" value="4"/>
</dbReference>
<sequence length="816" mass="84309">MERSATNVIGGLLEQRYRVGALVARGGMSAVYRGVDTRLERDVAIKVMDPRFSADPQFVARFEREARAAAKLHHPGVVQVHDQGVDEDRVFLVMELVEGGTLRDLLNERGTLDVPLALTVLEKVLAALAAAHRADLVHRDVKPENVLIGRGGAVKVADFGLVRAMSAAGVTSDSVILGTVAYLSPEQVTTGNTDARSDVYSAGVLLYEVLTGAPPYVGDNAISVAYRHVNDEVPPVTGVPAEVAELVRRATRKEPFLRPADADSFLSEVEAVRAKLGLMTADVPTPVAAPVRQPAGTPPGGVPLGGPPSGGTPAGAPLAGAPLAGAPLAGVPLTGTPSGGVPLPGAPLSGVPMSGVPLPGSPLPGVALPGAALSVSPLPGGPLPGAVLPGAVLPGAPLPGAAPVAAGDPTAQHAAVAGEPLTQRVVLDDPTARQVPAPTAMEQTVRVAPVGVGAPAAFAEPTVPVHRPNPLATPVAGPQGTRAIPRAALVPPPEAPLTAPRPRPRRPPRKKKTPEQLQEELRARGKRQFITWLSVVVVAAVLIGVTTWWFSIGRVTRVPELVGKDEATAVALIEGASLKYTQTIEKSDTVPAGQVISVDPPAGTEANIDDLVRLVVSGGKPVVPQVQPGVDTAAAEREITSVGLKPQVNPAQDQFSDRVPKGKVVTLDPSPGTPVPIGSTVTIVLSKGVEPKPVPSVTGKSKDEAFAELSAAGFEPVEGPEEFSESVDAGKVVRTDPAAGSNVTGNDRRVTVFTSNAVTVPQVEGKRVDEAKRELEQAGLKVDVQFNDRGRARVVNQSVRAGQRVPKDTRIVLIAL</sequence>
<dbReference type="CDD" id="cd06577">
    <property type="entry name" value="PASTA_pknB"/>
    <property type="match status" value="4"/>
</dbReference>
<keyword evidence="10" id="KW-0812">Transmembrane</keyword>
<comment type="catalytic activity">
    <reaction evidence="8">
        <text>L-seryl-[protein] + ATP = O-phospho-L-seryl-[protein] + ADP + H(+)</text>
        <dbReference type="Rhea" id="RHEA:17989"/>
        <dbReference type="Rhea" id="RHEA-COMP:9863"/>
        <dbReference type="Rhea" id="RHEA-COMP:11604"/>
        <dbReference type="ChEBI" id="CHEBI:15378"/>
        <dbReference type="ChEBI" id="CHEBI:29999"/>
        <dbReference type="ChEBI" id="CHEBI:30616"/>
        <dbReference type="ChEBI" id="CHEBI:83421"/>
        <dbReference type="ChEBI" id="CHEBI:456216"/>
        <dbReference type="EC" id="2.7.11.1"/>
    </reaction>
</comment>
<keyword evidence="2" id="KW-0723">Serine/threonine-protein kinase</keyword>
<evidence type="ECO:0000256" key="5">
    <source>
        <dbReference type="ARBA" id="ARBA00022777"/>
    </source>
</evidence>
<keyword evidence="6" id="KW-0067">ATP-binding</keyword>
<dbReference type="Proteomes" id="UP001595833">
    <property type="component" value="Unassembled WGS sequence"/>
</dbReference>
<dbReference type="SMART" id="SM00740">
    <property type="entry name" value="PASTA"/>
    <property type="match status" value="4"/>
</dbReference>
<feature type="region of interest" description="Disordered" evidence="9">
    <location>
        <begin position="288"/>
        <end position="319"/>
    </location>
</feature>
<feature type="domain" description="PASTA" evidence="12">
    <location>
        <begin position="554"/>
        <end position="618"/>
    </location>
</feature>
<comment type="catalytic activity">
    <reaction evidence="7">
        <text>L-threonyl-[protein] + ATP = O-phospho-L-threonyl-[protein] + ADP + H(+)</text>
        <dbReference type="Rhea" id="RHEA:46608"/>
        <dbReference type="Rhea" id="RHEA-COMP:11060"/>
        <dbReference type="Rhea" id="RHEA-COMP:11605"/>
        <dbReference type="ChEBI" id="CHEBI:15378"/>
        <dbReference type="ChEBI" id="CHEBI:30013"/>
        <dbReference type="ChEBI" id="CHEBI:30616"/>
        <dbReference type="ChEBI" id="CHEBI:61977"/>
        <dbReference type="ChEBI" id="CHEBI:456216"/>
        <dbReference type="EC" id="2.7.11.1"/>
    </reaction>
</comment>
<feature type="domain" description="PASTA" evidence="12">
    <location>
        <begin position="757"/>
        <end position="816"/>
    </location>
</feature>
<dbReference type="PROSITE" id="PS50011">
    <property type="entry name" value="PROTEIN_KINASE_DOM"/>
    <property type="match status" value="1"/>
</dbReference>
<keyword evidence="3" id="KW-0808">Transferase</keyword>
<protein>
    <recommendedName>
        <fullName evidence="1">non-specific serine/threonine protein kinase</fullName>
        <ecNumber evidence="1">2.7.11.1</ecNumber>
    </recommendedName>
</protein>
<dbReference type="SUPFAM" id="SSF56112">
    <property type="entry name" value="Protein kinase-like (PK-like)"/>
    <property type="match status" value="1"/>
</dbReference>
<organism evidence="13 14">
    <name type="scientific">Saccharothrix xinjiangensis</name>
    <dbReference type="NCBI Taxonomy" id="204798"/>
    <lineage>
        <taxon>Bacteria</taxon>
        <taxon>Bacillati</taxon>
        <taxon>Actinomycetota</taxon>
        <taxon>Actinomycetes</taxon>
        <taxon>Pseudonocardiales</taxon>
        <taxon>Pseudonocardiaceae</taxon>
        <taxon>Saccharothrix</taxon>
    </lineage>
</organism>
<dbReference type="PROSITE" id="PS51178">
    <property type="entry name" value="PASTA"/>
    <property type="match status" value="4"/>
</dbReference>
<feature type="transmembrane region" description="Helical" evidence="10">
    <location>
        <begin position="529"/>
        <end position="550"/>
    </location>
</feature>
<gene>
    <name evidence="13" type="ORF">ACFPFM_34740</name>
</gene>
<evidence type="ECO:0000256" key="2">
    <source>
        <dbReference type="ARBA" id="ARBA00022527"/>
    </source>
</evidence>
<evidence type="ECO:0000313" key="13">
    <source>
        <dbReference type="EMBL" id="MFC5058899.1"/>
    </source>
</evidence>
<feature type="compositionally biased region" description="Basic residues" evidence="9">
    <location>
        <begin position="502"/>
        <end position="512"/>
    </location>
</feature>
<feature type="compositionally biased region" description="Gly residues" evidence="9">
    <location>
        <begin position="302"/>
        <end position="313"/>
    </location>
</feature>
<feature type="domain" description="PASTA" evidence="12">
    <location>
        <begin position="619"/>
        <end position="687"/>
    </location>
</feature>
<feature type="compositionally biased region" description="Pro residues" evidence="9">
    <location>
        <begin position="490"/>
        <end position="501"/>
    </location>
</feature>
<comment type="caution">
    <text evidence="13">The sequence shown here is derived from an EMBL/GenBank/DDBJ whole genome shotgun (WGS) entry which is preliminary data.</text>
</comment>
<dbReference type="PANTHER" id="PTHR43289:SF34">
    <property type="entry name" value="SERINE_THREONINE-PROTEIN KINASE YBDM-RELATED"/>
    <property type="match status" value="1"/>
</dbReference>
<keyword evidence="10" id="KW-1133">Transmembrane helix</keyword>
<keyword evidence="14" id="KW-1185">Reference proteome</keyword>
<keyword evidence="4" id="KW-0547">Nucleotide-binding</keyword>
<proteinExistence type="predicted"/>
<evidence type="ECO:0000256" key="10">
    <source>
        <dbReference type="SAM" id="Phobius"/>
    </source>
</evidence>
<dbReference type="CDD" id="cd14014">
    <property type="entry name" value="STKc_PknB_like"/>
    <property type="match status" value="1"/>
</dbReference>
<dbReference type="SUPFAM" id="SSF54184">
    <property type="entry name" value="Penicillin-binding protein 2x (pbp-2x), c-terminal domain"/>
    <property type="match status" value="1"/>
</dbReference>
<evidence type="ECO:0000256" key="9">
    <source>
        <dbReference type="SAM" id="MobiDB-lite"/>
    </source>
</evidence>
<name>A0ABV9YAK9_9PSEU</name>
<dbReference type="EC" id="2.7.11.1" evidence="1"/>
<evidence type="ECO:0000256" key="4">
    <source>
        <dbReference type="ARBA" id="ARBA00022741"/>
    </source>
</evidence>
<dbReference type="RefSeq" id="WP_344039830.1">
    <property type="nucleotide sequence ID" value="NZ_BAAAKE010000019.1"/>
</dbReference>
<dbReference type="Gene3D" id="3.30.200.20">
    <property type="entry name" value="Phosphorylase Kinase, domain 1"/>
    <property type="match status" value="1"/>
</dbReference>
<accession>A0ABV9YAK9</accession>
<evidence type="ECO:0000259" key="12">
    <source>
        <dbReference type="PROSITE" id="PS51178"/>
    </source>
</evidence>
<dbReference type="SMART" id="SM00220">
    <property type="entry name" value="S_TKc"/>
    <property type="match status" value="1"/>
</dbReference>
<dbReference type="Pfam" id="PF03793">
    <property type="entry name" value="PASTA"/>
    <property type="match status" value="4"/>
</dbReference>
<evidence type="ECO:0000256" key="8">
    <source>
        <dbReference type="ARBA" id="ARBA00048679"/>
    </source>
</evidence>
<feature type="region of interest" description="Disordered" evidence="9">
    <location>
        <begin position="488"/>
        <end position="517"/>
    </location>
</feature>
<evidence type="ECO:0000256" key="1">
    <source>
        <dbReference type="ARBA" id="ARBA00012513"/>
    </source>
</evidence>
<dbReference type="EMBL" id="JBHSJB010000035">
    <property type="protein sequence ID" value="MFC5058899.1"/>
    <property type="molecule type" value="Genomic_DNA"/>
</dbReference>
<evidence type="ECO:0000256" key="3">
    <source>
        <dbReference type="ARBA" id="ARBA00022679"/>
    </source>
</evidence>
<feature type="domain" description="Protein kinase" evidence="11">
    <location>
        <begin position="17"/>
        <end position="272"/>
    </location>
</feature>
<evidence type="ECO:0000313" key="14">
    <source>
        <dbReference type="Proteomes" id="UP001595833"/>
    </source>
</evidence>
<dbReference type="PANTHER" id="PTHR43289">
    <property type="entry name" value="MITOGEN-ACTIVATED PROTEIN KINASE KINASE KINASE 20-RELATED"/>
    <property type="match status" value="1"/>
</dbReference>
<dbReference type="Gene3D" id="1.10.510.10">
    <property type="entry name" value="Transferase(Phosphotransferase) domain 1"/>
    <property type="match status" value="1"/>
</dbReference>
<dbReference type="InterPro" id="IPR005543">
    <property type="entry name" value="PASTA_dom"/>
</dbReference>
<dbReference type="SUPFAM" id="SSF141571">
    <property type="entry name" value="Pentapeptide repeat-like"/>
    <property type="match status" value="1"/>
</dbReference>
<evidence type="ECO:0000259" key="11">
    <source>
        <dbReference type="PROSITE" id="PS50011"/>
    </source>
</evidence>
<dbReference type="InterPro" id="IPR008271">
    <property type="entry name" value="Ser/Thr_kinase_AS"/>
</dbReference>
<dbReference type="PROSITE" id="PS00108">
    <property type="entry name" value="PROTEIN_KINASE_ST"/>
    <property type="match status" value="1"/>
</dbReference>